<dbReference type="EMBL" id="JAADJZ010000001">
    <property type="protein sequence ID" value="KAF2878595.1"/>
    <property type="molecule type" value="Genomic_DNA"/>
</dbReference>
<dbReference type="SMART" id="SM00066">
    <property type="entry name" value="GAL4"/>
    <property type="match status" value="1"/>
</dbReference>
<dbReference type="GO" id="GO:0008270">
    <property type="term" value="F:zinc ion binding"/>
    <property type="evidence" value="ECO:0007669"/>
    <property type="project" value="InterPro"/>
</dbReference>
<dbReference type="Pfam" id="PF11951">
    <property type="entry name" value="Fungal_trans_2"/>
    <property type="match status" value="1"/>
</dbReference>
<proteinExistence type="predicted"/>
<evidence type="ECO:0000313" key="4">
    <source>
        <dbReference type="Proteomes" id="UP000481861"/>
    </source>
</evidence>
<dbReference type="OrthoDB" id="5429770at2759"/>
<dbReference type="InterPro" id="IPR036864">
    <property type="entry name" value="Zn2-C6_fun-type_DNA-bd_sf"/>
</dbReference>
<dbReference type="AlphaFoldDB" id="A0A7C8MKT9"/>
<dbReference type="InterPro" id="IPR001138">
    <property type="entry name" value="Zn2Cys6_DnaBD"/>
</dbReference>
<organism evidence="3 4">
    <name type="scientific">Massariosphaeria phaeospora</name>
    <dbReference type="NCBI Taxonomy" id="100035"/>
    <lineage>
        <taxon>Eukaryota</taxon>
        <taxon>Fungi</taxon>
        <taxon>Dikarya</taxon>
        <taxon>Ascomycota</taxon>
        <taxon>Pezizomycotina</taxon>
        <taxon>Dothideomycetes</taxon>
        <taxon>Pleosporomycetidae</taxon>
        <taxon>Pleosporales</taxon>
        <taxon>Pleosporales incertae sedis</taxon>
        <taxon>Massariosphaeria</taxon>
    </lineage>
</organism>
<dbReference type="GO" id="GO:0000981">
    <property type="term" value="F:DNA-binding transcription factor activity, RNA polymerase II-specific"/>
    <property type="evidence" value="ECO:0007669"/>
    <property type="project" value="InterPro"/>
</dbReference>
<evidence type="ECO:0000313" key="3">
    <source>
        <dbReference type="EMBL" id="KAF2878595.1"/>
    </source>
</evidence>
<dbReference type="PROSITE" id="PS50048">
    <property type="entry name" value="ZN2_CY6_FUNGAL_2"/>
    <property type="match status" value="1"/>
</dbReference>
<evidence type="ECO:0000256" key="1">
    <source>
        <dbReference type="ARBA" id="ARBA00023242"/>
    </source>
</evidence>
<keyword evidence="4" id="KW-1185">Reference proteome</keyword>
<dbReference type="PANTHER" id="PTHR38791">
    <property type="entry name" value="ZN(II)2CYS6 TRANSCRIPTION FACTOR (EUROFUNG)-RELATED-RELATED"/>
    <property type="match status" value="1"/>
</dbReference>
<dbReference type="InterPro" id="IPR021858">
    <property type="entry name" value="Fun_TF"/>
</dbReference>
<dbReference type="Proteomes" id="UP000481861">
    <property type="component" value="Unassembled WGS sequence"/>
</dbReference>
<name>A0A7C8MKT9_9PLEO</name>
<keyword evidence="1" id="KW-0539">Nucleus</keyword>
<dbReference type="Gene3D" id="4.10.240.10">
    <property type="entry name" value="Zn(2)-C6 fungal-type DNA-binding domain"/>
    <property type="match status" value="1"/>
</dbReference>
<evidence type="ECO:0000259" key="2">
    <source>
        <dbReference type="PROSITE" id="PS50048"/>
    </source>
</evidence>
<accession>A0A7C8MKT9</accession>
<comment type="caution">
    <text evidence="3">The sequence shown here is derived from an EMBL/GenBank/DDBJ whole genome shotgun (WGS) entry which is preliminary data.</text>
</comment>
<sequence length="476" mass="53135">MVYRGRPSAACFPCRERRIKCDKKIPTCSQCARVYAKCPGYRDTLDQNFRDETESVIKRAEKRHDPANSTADVIRFESTSPSISLFTLTPSMDDVAVTNFMSSYIPGSHYDYLPSMYGLASWDSALSSTVRATAMVYLSQELCRLDLMHVARRTYVKALLETNGALAHPSTASSNSTLVSVLLLGLFESLIWTHTGTSGCWTAHTRGAFAIIKLRGLQQFENPVGQQLFAQVAKTVCINSLRQKSRLPIGLEDLIERALQCKPDYPPYHLIRLTSNVSNLIADVHASTQSGSKAVQMLCELDEEYKQFAKYLPLNWRYHIWTLEKPDELIYGNTGHWYPGHRALQLWNSCRMTRILLNEAVYALSGEVPTASKAQSRRQAIDNIEEMATEICASFSYFATFVTPPLVTSRALAASLLWPLSAVRGASLASKDIRSYSVKRLRYLGTVSRAPQVAEVASQGPGFDALQDGLHMIYVS</sequence>
<reference evidence="3 4" key="1">
    <citation type="submission" date="2020-01" db="EMBL/GenBank/DDBJ databases">
        <authorList>
            <consortium name="DOE Joint Genome Institute"/>
            <person name="Haridas S."/>
            <person name="Albert R."/>
            <person name="Binder M."/>
            <person name="Bloem J."/>
            <person name="Labutti K."/>
            <person name="Salamov A."/>
            <person name="Andreopoulos B."/>
            <person name="Baker S.E."/>
            <person name="Barry K."/>
            <person name="Bills G."/>
            <person name="Bluhm B.H."/>
            <person name="Cannon C."/>
            <person name="Castanera R."/>
            <person name="Culley D.E."/>
            <person name="Daum C."/>
            <person name="Ezra D."/>
            <person name="Gonzalez J.B."/>
            <person name="Henrissat B."/>
            <person name="Kuo A."/>
            <person name="Liang C."/>
            <person name="Lipzen A."/>
            <person name="Lutzoni F."/>
            <person name="Magnuson J."/>
            <person name="Mondo S."/>
            <person name="Nolan M."/>
            <person name="Ohm R."/>
            <person name="Pangilinan J."/>
            <person name="Park H.-J.H."/>
            <person name="Ramirez L."/>
            <person name="Alfaro M."/>
            <person name="Sun H."/>
            <person name="Tritt A."/>
            <person name="Yoshinaga Y."/>
            <person name="Zwiers L.-H.L."/>
            <person name="Turgeon B.G."/>
            <person name="Goodwin S.B."/>
            <person name="Spatafora J.W."/>
            <person name="Crous P.W."/>
            <person name="Grigoriev I.V."/>
        </authorList>
    </citation>
    <scope>NUCLEOTIDE SEQUENCE [LARGE SCALE GENOMIC DNA]</scope>
    <source>
        <strain evidence="3 4">CBS 611.86</strain>
    </source>
</reference>
<dbReference type="CDD" id="cd00067">
    <property type="entry name" value="GAL4"/>
    <property type="match status" value="1"/>
</dbReference>
<dbReference type="InterPro" id="IPR053175">
    <property type="entry name" value="DHMBA_Reg_Transcription_Factor"/>
</dbReference>
<dbReference type="SUPFAM" id="SSF57701">
    <property type="entry name" value="Zn2/Cys6 DNA-binding domain"/>
    <property type="match status" value="1"/>
</dbReference>
<gene>
    <name evidence="3" type="ORF">BDV95DRAFT_534098</name>
</gene>
<dbReference type="PROSITE" id="PS00463">
    <property type="entry name" value="ZN2_CY6_FUNGAL_1"/>
    <property type="match status" value="1"/>
</dbReference>
<protein>
    <recommendedName>
        <fullName evidence="2">Zn(2)-C6 fungal-type domain-containing protein</fullName>
    </recommendedName>
</protein>
<feature type="domain" description="Zn(2)-C6 fungal-type" evidence="2">
    <location>
        <begin position="10"/>
        <end position="38"/>
    </location>
</feature>
<dbReference type="Pfam" id="PF00172">
    <property type="entry name" value="Zn_clus"/>
    <property type="match status" value="1"/>
</dbReference>